<dbReference type="Gene3D" id="2.60.40.420">
    <property type="entry name" value="Cupredoxins - blue copper proteins"/>
    <property type="match status" value="1"/>
</dbReference>
<feature type="non-terminal residue" evidence="1">
    <location>
        <position position="1"/>
    </location>
</feature>
<dbReference type="InterPro" id="IPR008972">
    <property type="entry name" value="Cupredoxin"/>
</dbReference>
<dbReference type="Proteomes" id="UP000789901">
    <property type="component" value="Unassembled WGS sequence"/>
</dbReference>
<dbReference type="EMBL" id="CAJVQB010002144">
    <property type="protein sequence ID" value="CAG8563805.1"/>
    <property type="molecule type" value="Genomic_DNA"/>
</dbReference>
<organism evidence="1 2">
    <name type="scientific">Gigaspora margarita</name>
    <dbReference type="NCBI Taxonomy" id="4874"/>
    <lineage>
        <taxon>Eukaryota</taxon>
        <taxon>Fungi</taxon>
        <taxon>Fungi incertae sedis</taxon>
        <taxon>Mucoromycota</taxon>
        <taxon>Glomeromycotina</taxon>
        <taxon>Glomeromycetes</taxon>
        <taxon>Diversisporales</taxon>
        <taxon>Gigasporaceae</taxon>
        <taxon>Gigaspora</taxon>
    </lineage>
</organism>
<sequence length="101" mass="10952">CSNAEIITVKVADSGLDFNPQNATARKDDVVRKHSLVQSDGPGVCTNSTTLTSLSSGIKSEGETYNFTVNQNNGAIYYFCDFGQHCLSGEWGVINVKFLKK</sequence>
<proteinExistence type="predicted"/>
<reference evidence="1 2" key="1">
    <citation type="submission" date="2021-06" db="EMBL/GenBank/DDBJ databases">
        <authorList>
            <person name="Kallberg Y."/>
            <person name="Tangrot J."/>
            <person name="Rosling A."/>
        </authorList>
    </citation>
    <scope>NUCLEOTIDE SEQUENCE [LARGE SCALE GENOMIC DNA]</scope>
    <source>
        <strain evidence="1 2">120-4 pot B 10/14</strain>
    </source>
</reference>
<name>A0ABN7UFG3_GIGMA</name>
<protein>
    <submittedName>
        <fullName evidence="1">18892_t:CDS:1</fullName>
    </submittedName>
</protein>
<gene>
    <name evidence="1" type="ORF">GMARGA_LOCUS5147</name>
</gene>
<comment type="caution">
    <text evidence="1">The sequence shown here is derived from an EMBL/GenBank/DDBJ whole genome shotgun (WGS) entry which is preliminary data.</text>
</comment>
<evidence type="ECO:0000313" key="1">
    <source>
        <dbReference type="EMBL" id="CAG8563805.1"/>
    </source>
</evidence>
<keyword evidence="2" id="KW-1185">Reference proteome</keyword>
<evidence type="ECO:0000313" key="2">
    <source>
        <dbReference type="Proteomes" id="UP000789901"/>
    </source>
</evidence>
<accession>A0ABN7UFG3</accession>
<dbReference type="SUPFAM" id="SSF49503">
    <property type="entry name" value="Cupredoxins"/>
    <property type="match status" value="1"/>
</dbReference>